<dbReference type="GO" id="GO:0016020">
    <property type="term" value="C:membrane"/>
    <property type="evidence" value="ECO:0007669"/>
    <property type="project" value="UniProtKB-SubCell"/>
</dbReference>
<dbReference type="InterPro" id="IPR039542">
    <property type="entry name" value="Erv_N"/>
</dbReference>
<gene>
    <name evidence="9" type="ORF">QBZ16_001293</name>
</gene>
<dbReference type="InterPro" id="IPR012936">
    <property type="entry name" value="Erv_C"/>
</dbReference>
<sequence>MAMKVDTRRDEMLHIRFNISFPALPCNALVLDTGDSSGQYRSEYGLSFARNGEVHKWRLDASGRRLDRAEYHPPRAGGGNTAFPLNFDIGHDTMEAMRKAMVAHEGCLVYGWIAAQRVAGNLHLSVRPEAMFMSMNENEIIAALMSRQLQLRLQRAEGLPLLNASHAIHTLRFGEGAFPGQAFPLEGAARTDRLATGVDKYFIKVVPTTYFPGGWRRPVETQQYSVTEYYTRVDPKTDNKLPGLFFIYDTSPIAMDVIRTREGWLHFFVRFAAVVGGAFALTGAWDRVVHIAVQRFGTTPDGTTRLAAFSPPPLTQMRV</sequence>
<dbReference type="PANTHER" id="PTHR10984">
    <property type="entry name" value="ENDOPLASMIC RETICULUM-GOLGI INTERMEDIATE COMPARTMENT PROTEIN"/>
    <property type="match status" value="1"/>
</dbReference>
<dbReference type="AlphaFoldDB" id="A0AAD9IGY3"/>
<evidence type="ECO:0000313" key="9">
    <source>
        <dbReference type="EMBL" id="KAK2075957.1"/>
    </source>
</evidence>
<dbReference type="GO" id="GO:0005783">
    <property type="term" value="C:endoplasmic reticulum"/>
    <property type="evidence" value="ECO:0007669"/>
    <property type="project" value="TreeGrafter"/>
</dbReference>
<keyword evidence="5 6" id="KW-0472">Membrane</keyword>
<comment type="similarity">
    <text evidence="2">Belongs to the ERGIC family.</text>
</comment>
<evidence type="ECO:0000256" key="1">
    <source>
        <dbReference type="ARBA" id="ARBA00004141"/>
    </source>
</evidence>
<evidence type="ECO:0000259" key="7">
    <source>
        <dbReference type="Pfam" id="PF07970"/>
    </source>
</evidence>
<evidence type="ECO:0000256" key="6">
    <source>
        <dbReference type="SAM" id="Phobius"/>
    </source>
</evidence>
<comment type="caution">
    <text evidence="9">The sequence shown here is derived from an EMBL/GenBank/DDBJ whole genome shotgun (WGS) entry which is preliminary data.</text>
</comment>
<dbReference type="PANTHER" id="PTHR10984:SF25">
    <property type="entry name" value="ENDOPLASMIC RETICULUM-GOLGI INTERMEDIATE COMPARTMENT PROTEIN 3"/>
    <property type="match status" value="1"/>
</dbReference>
<dbReference type="EMBL" id="JASFZW010000012">
    <property type="protein sequence ID" value="KAK2075957.1"/>
    <property type="molecule type" value="Genomic_DNA"/>
</dbReference>
<feature type="transmembrane region" description="Helical" evidence="6">
    <location>
        <begin position="264"/>
        <end position="285"/>
    </location>
</feature>
<dbReference type="GO" id="GO:0030134">
    <property type="term" value="C:COPII-coated ER to Golgi transport vesicle"/>
    <property type="evidence" value="ECO:0007669"/>
    <property type="project" value="TreeGrafter"/>
</dbReference>
<comment type="subcellular location">
    <subcellularLocation>
        <location evidence="1">Membrane</location>
        <topology evidence="1">Multi-pass membrane protein</topology>
    </subcellularLocation>
</comment>
<dbReference type="Proteomes" id="UP001255856">
    <property type="component" value="Unassembled WGS sequence"/>
</dbReference>
<accession>A0AAD9IGY3</accession>
<keyword evidence="4 6" id="KW-1133">Transmembrane helix</keyword>
<keyword evidence="3 6" id="KW-0812">Transmembrane</keyword>
<evidence type="ECO:0000259" key="8">
    <source>
        <dbReference type="Pfam" id="PF13850"/>
    </source>
</evidence>
<evidence type="ECO:0000256" key="3">
    <source>
        <dbReference type="ARBA" id="ARBA00022692"/>
    </source>
</evidence>
<reference evidence="9" key="1">
    <citation type="submission" date="2021-01" db="EMBL/GenBank/DDBJ databases">
        <authorList>
            <person name="Eckstrom K.M.E."/>
        </authorList>
    </citation>
    <scope>NUCLEOTIDE SEQUENCE</scope>
    <source>
        <strain evidence="9">UVCC 0001</strain>
    </source>
</reference>
<evidence type="ECO:0000256" key="2">
    <source>
        <dbReference type="ARBA" id="ARBA00005648"/>
    </source>
</evidence>
<keyword evidence="10" id="KW-1185">Reference proteome</keyword>
<feature type="domain" description="Endoplasmic reticulum vesicle transporter C-terminal" evidence="7">
    <location>
        <begin position="102"/>
        <end position="286"/>
    </location>
</feature>
<evidence type="ECO:0000256" key="5">
    <source>
        <dbReference type="ARBA" id="ARBA00023136"/>
    </source>
</evidence>
<evidence type="ECO:0000256" key="4">
    <source>
        <dbReference type="ARBA" id="ARBA00022989"/>
    </source>
</evidence>
<dbReference type="Pfam" id="PF07970">
    <property type="entry name" value="COPIIcoated_ERV"/>
    <property type="match status" value="1"/>
</dbReference>
<proteinExistence type="inferred from homology"/>
<evidence type="ECO:0008006" key="11">
    <source>
        <dbReference type="Google" id="ProtNLM"/>
    </source>
</evidence>
<dbReference type="InterPro" id="IPR045888">
    <property type="entry name" value="Erv"/>
</dbReference>
<evidence type="ECO:0000313" key="10">
    <source>
        <dbReference type="Proteomes" id="UP001255856"/>
    </source>
</evidence>
<feature type="domain" description="Endoplasmic reticulum vesicle transporter N-terminal" evidence="8">
    <location>
        <begin position="3"/>
        <end position="40"/>
    </location>
</feature>
<dbReference type="Pfam" id="PF13850">
    <property type="entry name" value="ERGIC_N"/>
    <property type="match status" value="1"/>
</dbReference>
<name>A0AAD9IGY3_PROWI</name>
<organism evidence="9 10">
    <name type="scientific">Prototheca wickerhamii</name>
    <dbReference type="NCBI Taxonomy" id="3111"/>
    <lineage>
        <taxon>Eukaryota</taxon>
        <taxon>Viridiplantae</taxon>
        <taxon>Chlorophyta</taxon>
        <taxon>core chlorophytes</taxon>
        <taxon>Trebouxiophyceae</taxon>
        <taxon>Chlorellales</taxon>
        <taxon>Chlorellaceae</taxon>
        <taxon>Prototheca</taxon>
    </lineage>
</organism>
<protein>
    <recommendedName>
        <fullName evidence="11">Endoplasmic reticulum vesicle transporter C-terminal domain-containing protein</fullName>
    </recommendedName>
</protein>